<keyword evidence="8" id="KW-1185">Reference proteome</keyword>
<evidence type="ECO:0000259" key="6">
    <source>
        <dbReference type="PROSITE" id="PS50240"/>
    </source>
</evidence>
<dbReference type="Gene3D" id="2.40.10.10">
    <property type="entry name" value="Trypsin-like serine proteases"/>
    <property type="match status" value="1"/>
</dbReference>
<keyword evidence="3" id="KW-0378">Hydrolase</keyword>
<keyword evidence="4" id="KW-1133">Transmembrane helix</keyword>
<keyword evidence="3" id="KW-0720">Serine protease</keyword>
<dbReference type="STRING" id="133383.A0A1R0H4L2"/>
<feature type="signal peptide" evidence="5">
    <location>
        <begin position="1"/>
        <end position="20"/>
    </location>
</feature>
<protein>
    <submittedName>
        <fullName evidence="7">Serine protease 55</fullName>
    </submittedName>
</protein>
<reference evidence="7 8" key="1">
    <citation type="journal article" date="2016" name="Mol. Biol. Evol.">
        <title>Genome-Wide Survey of Gut Fungi (Harpellales) Reveals the First Horizontally Transferred Ubiquitin Gene from a Mosquito Host.</title>
        <authorList>
            <person name="Wang Y."/>
            <person name="White M.M."/>
            <person name="Kvist S."/>
            <person name="Moncalvo J.M."/>
        </authorList>
    </citation>
    <scope>NUCLEOTIDE SEQUENCE [LARGE SCALE GENOMIC DNA]</scope>
    <source>
        <strain evidence="7 8">ALG-7-W6</strain>
    </source>
</reference>
<dbReference type="InterPro" id="IPR009003">
    <property type="entry name" value="Peptidase_S1_PA"/>
</dbReference>
<dbReference type="InterPro" id="IPR033116">
    <property type="entry name" value="TRYPSIN_SER"/>
</dbReference>
<organism evidence="7 8">
    <name type="scientific">Smittium mucronatum</name>
    <dbReference type="NCBI Taxonomy" id="133383"/>
    <lineage>
        <taxon>Eukaryota</taxon>
        <taxon>Fungi</taxon>
        <taxon>Fungi incertae sedis</taxon>
        <taxon>Zoopagomycota</taxon>
        <taxon>Kickxellomycotina</taxon>
        <taxon>Harpellomycetes</taxon>
        <taxon>Harpellales</taxon>
        <taxon>Legeriomycetaceae</taxon>
        <taxon>Smittium</taxon>
    </lineage>
</organism>
<dbReference type="CDD" id="cd00190">
    <property type="entry name" value="Tryp_SPc"/>
    <property type="match status" value="1"/>
</dbReference>
<feature type="chain" id="PRO_5012344810" evidence="5">
    <location>
        <begin position="21"/>
        <end position="361"/>
    </location>
</feature>
<dbReference type="PROSITE" id="PS00134">
    <property type="entry name" value="TRYPSIN_HIS"/>
    <property type="match status" value="1"/>
</dbReference>
<name>A0A1R0H4L2_9FUNG</name>
<keyword evidence="4" id="KW-0812">Transmembrane</keyword>
<dbReference type="PANTHER" id="PTHR24276">
    <property type="entry name" value="POLYSERASE-RELATED"/>
    <property type="match status" value="1"/>
</dbReference>
<dbReference type="PROSITE" id="PS00135">
    <property type="entry name" value="TRYPSIN_SER"/>
    <property type="match status" value="1"/>
</dbReference>
<feature type="transmembrane region" description="Helical" evidence="4">
    <location>
        <begin position="343"/>
        <end position="360"/>
    </location>
</feature>
<accession>A0A1R0H4L2</accession>
<evidence type="ECO:0000256" key="4">
    <source>
        <dbReference type="SAM" id="Phobius"/>
    </source>
</evidence>
<evidence type="ECO:0000256" key="2">
    <source>
        <dbReference type="ARBA" id="ARBA00023157"/>
    </source>
</evidence>
<dbReference type="Proteomes" id="UP000187455">
    <property type="component" value="Unassembled WGS sequence"/>
</dbReference>
<gene>
    <name evidence="7" type="ORF">AYI68_g1773</name>
</gene>
<keyword evidence="4" id="KW-0472">Membrane</keyword>
<evidence type="ECO:0000313" key="7">
    <source>
        <dbReference type="EMBL" id="OLY84071.1"/>
    </source>
</evidence>
<comment type="similarity">
    <text evidence="1">Belongs to the peptidase S1 family.</text>
</comment>
<dbReference type="SUPFAM" id="SSF50494">
    <property type="entry name" value="Trypsin-like serine proteases"/>
    <property type="match status" value="1"/>
</dbReference>
<dbReference type="OrthoDB" id="6380398at2759"/>
<dbReference type="InterPro" id="IPR043504">
    <property type="entry name" value="Peptidase_S1_PA_chymotrypsin"/>
</dbReference>
<keyword evidence="5" id="KW-0732">Signal</keyword>
<dbReference type="SMART" id="SM00020">
    <property type="entry name" value="Tryp_SPc"/>
    <property type="match status" value="1"/>
</dbReference>
<dbReference type="GO" id="GO:0006508">
    <property type="term" value="P:proteolysis"/>
    <property type="evidence" value="ECO:0007669"/>
    <property type="project" value="UniProtKB-KW"/>
</dbReference>
<dbReference type="PROSITE" id="PS50240">
    <property type="entry name" value="TRYPSIN_DOM"/>
    <property type="match status" value="1"/>
</dbReference>
<dbReference type="AlphaFoldDB" id="A0A1R0H4L2"/>
<dbReference type="Pfam" id="PF00089">
    <property type="entry name" value="Trypsin"/>
    <property type="match status" value="1"/>
</dbReference>
<dbReference type="InterPro" id="IPR050430">
    <property type="entry name" value="Peptidase_S1"/>
</dbReference>
<dbReference type="GO" id="GO:0004252">
    <property type="term" value="F:serine-type endopeptidase activity"/>
    <property type="evidence" value="ECO:0007669"/>
    <property type="project" value="InterPro"/>
</dbReference>
<feature type="domain" description="Peptidase S1" evidence="6">
    <location>
        <begin position="45"/>
        <end position="290"/>
    </location>
</feature>
<proteinExistence type="inferred from homology"/>
<evidence type="ECO:0000313" key="8">
    <source>
        <dbReference type="Proteomes" id="UP000187455"/>
    </source>
</evidence>
<sequence>MKLTILSFLFFLLVTDFSKADQKNSTDALGVVSRFNENLFNNFKVIKGSIANFNDFPYAVNVYADLGDTDSICTGFLIAEGVLLTAAHCLVSQSGQIPPSSIFISIGSASNFLTNKDIYEASSVIPHPEFSSDTIANDIGIVTFNITAANTITFAKIYGFNVSDDLPVEAAGWGVTVNEDSSPSNVLMSVPLHISSSSLCSNLYPLWTSNNDTIICTETFNGQGPCYGDSGGPLAYSNVSPMPVVGIISFGLSEPFNSSSDDNSYCGVAGGAGYYTHAFSYIDWIVEITKLDKEFLLYNGSSFVSSNSTSDDVTNSSSAYGSSSVPSSASNIVLPGISHIIPFYNPFISVSILAISIFYLI</sequence>
<dbReference type="PANTHER" id="PTHR24276:SF91">
    <property type="entry name" value="AT26814P-RELATED"/>
    <property type="match status" value="1"/>
</dbReference>
<evidence type="ECO:0000256" key="1">
    <source>
        <dbReference type="ARBA" id="ARBA00007664"/>
    </source>
</evidence>
<keyword evidence="3 7" id="KW-0645">Protease</keyword>
<dbReference type="EMBL" id="LSSL01000631">
    <property type="protein sequence ID" value="OLY84071.1"/>
    <property type="molecule type" value="Genomic_DNA"/>
</dbReference>
<evidence type="ECO:0000256" key="5">
    <source>
        <dbReference type="SAM" id="SignalP"/>
    </source>
</evidence>
<keyword evidence="2" id="KW-1015">Disulfide bond</keyword>
<comment type="caution">
    <text evidence="7">The sequence shown here is derived from an EMBL/GenBank/DDBJ whole genome shotgun (WGS) entry which is preliminary data.</text>
</comment>
<dbReference type="InterPro" id="IPR001254">
    <property type="entry name" value="Trypsin_dom"/>
</dbReference>
<evidence type="ECO:0000256" key="3">
    <source>
        <dbReference type="RuleBase" id="RU363034"/>
    </source>
</evidence>
<dbReference type="PRINTS" id="PR00722">
    <property type="entry name" value="CHYMOTRYPSIN"/>
</dbReference>
<dbReference type="InterPro" id="IPR001314">
    <property type="entry name" value="Peptidase_S1A"/>
</dbReference>
<dbReference type="InterPro" id="IPR018114">
    <property type="entry name" value="TRYPSIN_HIS"/>
</dbReference>